<dbReference type="PANTHER" id="PTHR43806">
    <property type="entry name" value="PEPTIDASE S8"/>
    <property type="match status" value="1"/>
</dbReference>
<dbReference type="InterPro" id="IPR023827">
    <property type="entry name" value="Peptidase_S8_Asp-AS"/>
</dbReference>
<protein>
    <submittedName>
        <fullName evidence="11">Oryzin</fullName>
    </submittedName>
</protein>
<evidence type="ECO:0000256" key="8">
    <source>
        <dbReference type="SAM" id="SignalP"/>
    </source>
</evidence>
<reference evidence="11" key="1">
    <citation type="journal article" date="2021" name="Nat. Commun.">
        <title>Genetic determinants of endophytism in the Arabidopsis root mycobiome.</title>
        <authorList>
            <person name="Mesny F."/>
            <person name="Miyauchi S."/>
            <person name="Thiergart T."/>
            <person name="Pickel B."/>
            <person name="Atanasova L."/>
            <person name="Karlsson M."/>
            <person name="Huettel B."/>
            <person name="Barry K.W."/>
            <person name="Haridas S."/>
            <person name="Chen C."/>
            <person name="Bauer D."/>
            <person name="Andreopoulos W."/>
            <person name="Pangilinan J."/>
            <person name="LaButti K."/>
            <person name="Riley R."/>
            <person name="Lipzen A."/>
            <person name="Clum A."/>
            <person name="Drula E."/>
            <person name="Henrissat B."/>
            <person name="Kohler A."/>
            <person name="Grigoriev I.V."/>
            <person name="Martin F.M."/>
            <person name="Hacquard S."/>
        </authorList>
    </citation>
    <scope>NUCLEOTIDE SEQUENCE</scope>
    <source>
        <strain evidence="11">MPI-CAGE-CH-0243</strain>
    </source>
</reference>
<dbReference type="PANTHER" id="PTHR43806:SF58">
    <property type="entry name" value="ALKALINE PROTEASE 1-RELATED"/>
    <property type="match status" value="1"/>
</dbReference>
<dbReference type="PROSITE" id="PS00136">
    <property type="entry name" value="SUBTILASE_ASP"/>
    <property type="match status" value="1"/>
</dbReference>
<organism evidence="11 12">
    <name type="scientific">Dendryphion nanum</name>
    <dbReference type="NCBI Taxonomy" id="256645"/>
    <lineage>
        <taxon>Eukaryota</taxon>
        <taxon>Fungi</taxon>
        <taxon>Dikarya</taxon>
        <taxon>Ascomycota</taxon>
        <taxon>Pezizomycotina</taxon>
        <taxon>Dothideomycetes</taxon>
        <taxon>Pleosporomycetidae</taxon>
        <taxon>Pleosporales</taxon>
        <taxon>Torulaceae</taxon>
        <taxon>Dendryphion</taxon>
    </lineage>
</organism>
<evidence type="ECO:0000313" key="11">
    <source>
        <dbReference type="EMBL" id="KAH7135754.1"/>
    </source>
</evidence>
<evidence type="ECO:0000256" key="6">
    <source>
        <dbReference type="PROSITE-ProRule" id="PRU01240"/>
    </source>
</evidence>
<dbReference type="AlphaFoldDB" id="A0A9P9IZ52"/>
<evidence type="ECO:0000256" key="3">
    <source>
        <dbReference type="ARBA" id="ARBA00022729"/>
    </source>
</evidence>
<dbReference type="InterPro" id="IPR000209">
    <property type="entry name" value="Peptidase_S8/S53_dom"/>
</dbReference>
<dbReference type="EMBL" id="JAGMWT010000002">
    <property type="protein sequence ID" value="KAH7135754.1"/>
    <property type="molecule type" value="Genomic_DNA"/>
</dbReference>
<evidence type="ECO:0000256" key="5">
    <source>
        <dbReference type="ARBA" id="ARBA00022825"/>
    </source>
</evidence>
<keyword evidence="12" id="KW-1185">Reference proteome</keyword>
<comment type="similarity">
    <text evidence="1 6 7">Belongs to the peptidase S8 family.</text>
</comment>
<dbReference type="InterPro" id="IPR034193">
    <property type="entry name" value="PCSK9_ProteinaseK-like"/>
</dbReference>
<dbReference type="PRINTS" id="PR00723">
    <property type="entry name" value="SUBTILISIN"/>
</dbReference>
<evidence type="ECO:0000256" key="7">
    <source>
        <dbReference type="RuleBase" id="RU003355"/>
    </source>
</evidence>
<feature type="domain" description="Peptidase S8/S53" evidence="9">
    <location>
        <begin position="137"/>
        <end position="342"/>
    </location>
</feature>
<feature type="active site" description="Charge relay system" evidence="6">
    <location>
        <position position="171"/>
    </location>
</feature>
<dbReference type="Gene3D" id="3.40.50.200">
    <property type="entry name" value="Peptidase S8/S53 domain"/>
    <property type="match status" value="1"/>
</dbReference>
<keyword evidence="4 6" id="KW-0378">Hydrolase</keyword>
<evidence type="ECO:0000259" key="10">
    <source>
        <dbReference type="Pfam" id="PF05922"/>
    </source>
</evidence>
<comment type="caution">
    <text evidence="11">The sequence shown here is derived from an EMBL/GenBank/DDBJ whole genome shotgun (WGS) entry which is preliminary data.</text>
</comment>
<keyword evidence="5 6" id="KW-0720">Serine protease</keyword>
<dbReference type="PROSITE" id="PS51892">
    <property type="entry name" value="SUBTILASE"/>
    <property type="match status" value="1"/>
</dbReference>
<dbReference type="GO" id="GO:0004252">
    <property type="term" value="F:serine-type endopeptidase activity"/>
    <property type="evidence" value="ECO:0007669"/>
    <property type="project" value="UniProtKB-UniRule"/>
</dbReference>
<evidence type="ECO:0000256" key="4">
    <source>
        <dbReference type="ARBA" id="ARBA00022801"/>
    </source>
</evidence>
<dbReference type="PROSITE" id="PS00138">
    <property type="entry name" value="SUBTILASE_SER"/>
    <property type="match status" value="1"/>
</dbReference>
<dbReference type="InterPro" id="IPR037045">
    <property type="entry name" value="S8pro/Inhibitor_I9_sf"/>
</dbReference>
<dbReference type="GO" id="GO:0005576">
    <property type="term" value="C:extracellular region"/>
    <property type="evidence" value="ECO:0007669"/>
    <property type="project" value="UniProtKB-ARBA"/>
</dbReference>
<dbReference type="FunFam" id="3.40.50.200:FF:000014">
    <property type="entry name" value="Proteinase K"/>
    <property type="match status" value="1"/>
</dbReference>
<evidence type="ECO:0000313" key="12">
    <source>
        <dbReference type="Proteomes" id="UP000700596"/>
    </source>
</evidence>
<dbReference type="Proteomes" id="UP000700596">
    <property type="component" value="Unassembled WGS sequence"/>
</dbReference>
<evidence type="ECO:0000256" key="1">
    <source>
        <dbReference type="ARBA" id="ARBA00011073"/>
    </source>
</evidence>
<name>A0A9P9IZ52_9PLEO</name>
<feature type="active site" description="Charge relay system" evidence="6">
    <location>
        <position position="326"/>
    </location>
</feature>
<dbReference type="Gene3D" id="3.30.70.80">
    <property type="entry name" value="Peptidase S8 propeptide/proteinase inhibitor I9"/>
    <property type="match status" value="1"/>
</dbReference>
<dbReference type="Pfam" id="PF00082">
    <property type="entry name" value="Peptidase_S8"/>
    <property type="match status" value="1"/>
</dbReference>
<dbReference type="InterPro" id="IPR050131">
    <property type="entry name" value="Peptidase_S8_subtilisin-like"/>
</dbReference>
<dbReference type="InterPro" id="IPR023828">
    <property type="entry name" value="Peptidase_S8_Ser-AS"/>
</dbReference>
<dbReference type="InterPro" id="IPR036852">
    <property type="entry name" value="Peptidase_S8/S53_dom_sf"/>
</dbReference>
<feature type="active site" description="Charge relay system" evidence="6">
    <location>
        <position position="139"/>
    </location>
</feature>
<dbReference type="CDD" id="cd04077">
    <property type="entry name" value="Peptidases_S8_PCSK9_ProteinaseK_like"/>
    <property type="match status" value="1"/>
</dbReference>
<proteinExistence type="inferred from homology"/>
<dbReference type="OrthoDB" id="206201at2759"/>
<accession>A0A9P9IZ52</accession>
<sequence>MLSKSFLLALLPTAIAAPLLIPRDSTLIADKYIVKLKAGTTESDVEEAKGLLANAPDFEYNFGSFKGFAGYLSPDAVSKLQASGAVEWIQQDAEVHSQAWQVDSGAPWGLGRISHVAKGNTSYIYDTTSGEGTCSYIIDTGIYVDHPDFEGRAFWLENFTGDGQTSDGAGHGTHVAGTIGSKTYGVAKKTTLYAVKVLDAGGSGTFSGVIAGIDYVTNDAKTRGCPKGAVANLSLGGGKNTAVNQAVAAGVAAGVFFGVAAGNNNRDAANYSPASEPSACTVGASDINDAKASFSNYGTLVDVFGPGVQVLSTWNDGKTNSISGTSMATPHIVGLGAYLLAYENIPASSLCERIAALSQQGKITGLPSGTKNLLAFNGAPQ</sequence>
<dbReference type="SUPFAM" id="SSF52743">
    <property type="entry name" value="Subtilisin-like"/>
    <property type="match status" value="1"/>
</dbReference>
<gene>
    <name evidence="11" type="ORF">B0J11DRAFT_169201</name>
</gene>
<dbReference type="GO" id="GO:0006508">
    <property type="term" value="P:proteolysis"/>
    <property type="evidence" value="ECO:0007669"/>
    <property type="project" value="UniProtKB-KW"/>
</dbReference>
<keyword evidence="2 6" id="KW-0645">Protease</keyword>
<feature type="signal peptide" evidence="8">
    <location>
        <begin position="1"/>
        <end position="16"/>
    </location>
</feature>
<keyword evidence="3 8" id="KW-0732">Signal</keyword>
<feature type="chain" id="PRO_5040444196" evidence="8">
    <location>
        <begin position="17"/>
        <end position="381"/>
    </location>
</feature>
<dbReference type="InterPro" id="IPR010259">
    <property type="entry name" value="S8pro/Inhibitor_I9"/>
</dbReference>
<dbReference type="Pfam" id="PF05922">
    <property type="entry name" value="Inhibitor_I9"/>
    <property type="match status" value="1"/>
</dbReference>
<dbReference type="SUPFAM" id="SSF54897">
    <property type="entry name" value="Protease propeptides/inhibitors"/>
    <property type="match status" value="1"/>
</dbReference>
<dbReference type="InterPro" id="IPR015500">
    <property type="entry name" value="Peptidase_S8_subtilisin-rel"/>
</dbReference>
<evidence type="ECO:0000256" key="2">
    <source>
        <dbReference type="ARBA" id="ARBA00022670"/>
    </source>
</evidence>
<evidence type="ECO:0000259" key="9">
    <source>
        <dbReference type="Pfam" id="PF00082"/>
    </source>
</evidence>
<dbReference type="InterPro" id="IPR022398">
    <property type="entry name" value="Peptidase_S8_His-AS"/>
</dbReference>
<dbReference type="PROSITE" id="PS00137">
    <property type="entry name" value="SUBTILASE_HIS"/>
    <property type="match status" value="1"/>
</dbReference>
<feature type="domain" description="Inhibitor I9" evidence="10">
    <location>
        <begin position="31"/>
        <end position="96"/>
    </location>
</feature>